<evidence type="ECO:0000313" key="3">
    <source>
        <dbReference type="Proteomes" id="UP000254186"/>
    </source>
</evidence>
<dbReference type="Pfam" id="PF26468">
    <property type="entry name" value="GIY_YIG_3"/>
    <property type="match status" value="1"/>
</dbReference>
<feature type="domain" description="GIY-YIG" evidence="1">
    <location>
        <begin position="13"/>
        <end position="212"/>
    </location>
</feature>
<sequence length="213" mass="25353">MTSLAYELHCLLNKKERFKFPFDKFKLPKNGIYIIFEKGENFGKMDRIVRIGTHTGENQLRSRLMQHFVKENKNRSIFRKNIGRCFLNIENQDYLDSWELDITSKEGREDKLKRIDREFEKTLEKRISQYIQDNLSFCVFEVNTKEERLFWESKITSTLSNAAKFGEIKPSENWLGNHSTKDKIRESGLWQVNELYKESLTEAELKKLVALVK</sequence>
<reference evidence="2 3" key="1">
    <citation type="submission" date="2018-06" db="EMBL/GenBank/DDBJ databases">
        <authorList>
            <consortium name="Pathogen Informatics"/>
            <person name="Doyle S."/>
        </authorList>
    </citation>
    <scope>NUCLEOTIDE SEQUENCE [LARGE SCALE GENOMIC DNA]</scope>
    <source>
        <strain evidence="2 3">NCTC10672</strain>
    </source>
</reference>
<evidence type="ECO:0000313" key="2">
    <source>
        <dbReference type="EMBL" id="STP05388.1"/>
    </source>
</evidence>
<protein>
    <recommendedName>
        <fullName evidence="1">GIY-YIG domain-containing protein</fullName>
    </recommendedName>
</protein>
<dbReference type="AlphaFoldDB" id="A0A377JK13"/>
<dbReference type="InterPro" id="IPR058782">
    <property type="entry name" value="GIY_YIG_3"/>
</dbReference>
<gene>
    <name evidence="2" type="ORF">NCTC10672_01352</name>
</gene>
<dbReference type="Proteomes" id="UP000254186">
    <property type="component" value="Unassembled WGS sequence"/>
</dbReference>
<accession>A0A377JK13</accession>
<evidence type="ECO:0000259" key="1">
    <source>
        <dbReference type="Pfam" id="PF26468"/>
    </source>
</evidence>
<name>A0A377JK13_HAEPA</name>
<dbReference type="EMBL" id="UGHY01000002">
    <property type="protein sequence ID" value="STP05388.1"/>
    <property type="molecule type" value="Genomic_DNA"/>
</dbReference>
<dbReference type="RefSeq" id="WP_115180227.1">
    <property type="nucleotide sequence ID" value="NZ_UGHY01000002.1"/>
</dbReference>
<organism evidence="2 3">
    <name type="scientific">Haemophilus parainfluenzae</name>
    <dbReference type="NCBI Taxonomy" id="729"/>
    <lineage>
        <taxon>Bacteria</taxon>
        <taxon>Pseudomonadati</taxon>
        <taxon>Pseudomonadota</taxon>
        <taxon>Gammaproteobacteria</taxon>
        <taxon>Pasteurellales</taxon>
        <taxon>Pasteurellaceae</taxon>
        <taxon>Haemophilus</taxon>
    </lineage>
</organism>
<proteinExistence type="predicted"/>